<feature type="domain" description="Pyruvate/ketoisovalerate oxidoreductase catalytic" evidence="2">
    <location>
        <begin position="14"/>
        <end position="172"/>
    </location>
</feature>
<dbReference type="InterPro" id="IPR019752">
    <property type="entry name" value="Pyrv/ketoisovalerate_OxRed_cat"/>
</dbReference>
<dbReference type="Gene3D" id="3.40.50.970">
    <property type="match status" value="1"/>
</dbReference>
<dbReference type="RefSeq" id="WP_274456403.1">
    <property type="nucleotide sequence ID" value="NZ_CP067097.1"/>
</dbReference>
<dbReference type="InterPro" id="IPR009014">
    <property type="entry name" value="Transketo_C/PFOR_II"/>
</dbReference>
<dbReference type="CDD" id="cd07034">
    <property type="entry name" value="TPP_PYR_PFOR_IOR-alpha_like"/>
    <property type="match status" value="1"/>
</dbReference>
<dbReference type="GO" id="GO:0047553">
    <property type="term" value="F:2-oxoglutarate synthase activity"/>
    <property type="evidence" value="ECO:0007669"/>
    <property type="project" value="UniProtKB-EC"/>
</dbReference>
<feature type="domain" description="Pyruvate flavodoxin/ferredoxin oxidoreductase pyrimidine binding" evidence="3">
    <location>
        <begin position="207"/>
        <end position="448"/>
    </location>
</feature>
<evidence type="ECO:0000259" key="4">
    <source>
        <dbReference type="Pfam" id="PF17147"/>
    </source>
</evidence>
<dbReference type="Pfam" id="PF01855">
    <property type="entry name" value="POR_N"/>
    <property type="match status" value="1"/>
</dbReference>
<dbReference type="InterPro" id="IPR033412">
    <property type="entry name" value="PFOR_II"/>
</dbReference>
<name>A0ABT9XFD8_9BACL</name>
<dbReference type="PANTHER" id="PTHR32154">
    <property type="entry name" value="PYRUVATE-FLAVODOXIN OXIDOREDUCTASE-RELATED"/>
    <property type="match status" value="1"/>
</dbReference>
<dbReference type="InterPro" id="IPR022367">
    <property type="entry name" value="2-oxoacid/accept_OxRdtase_asu"/>
</dbReference>
<evidence type="ECO:0000259" key="3">
    <source>
        <dbReference type="Pfam" id="PF01855"/>
    </source>
</evidence>
<reference evidence="5 6" key="1">
    <citation type="submission" date="2023-07" db="EMBL/GenBank/DDBJ databases">
        <title>Genomic Encyclopedia of Type Strains, Phase IV (KMG-IV): sequencing the most valuable type-strain genomes for metagenomic binning, comparative biology and taxonomic classification.</title>
        <authorList>
            <person name="Goeker M."/>
        </authorList>
    </citation>
    <scope>NUCLEOTIDE SEQUENCE [LARGE SCALE GENOMIC DNA]</scope>
    <source>
        <strain evidence="5 6">DSM 4006</strain>
    </source>
</reference>
<evidence type="ECO:0000313" key="6">
    <source>
        <dbReference type="Proteomes" id="UP001232973"/>
    </source>
</evidence>
<dbReference type="Gene3D" id="3.40.920.10">
    <property type="entry name" value="Pyruvate-ferredoxin oxidoreductase, PFOR, domain III"/>
    <property type="match status" value="1"/>
</dbReference>
<organism evidence="5 6">
    <name type="scientific">Alicyclobacillus cycloheptanicus</name>
    <dbReference type="NCBI Taxonomy" id="1457"/>
    <lineage>
        <taxon>Bacteria</taxon>
        <taxon>Bacillati</taxon>
        <taxon>Bacillota</taxon>
        <taxon>Bacilli</taxon>
        <taxon>Bacillales</taxon>
        <taxon>Alicyclobacillaceae</taxon>
        <taxon>Alicyclobacillus</taxon>
    </lineage>
</organism>
<keyword evidence="6" id="KW-1185">Reference proteome</keyword>
<dbReference type="Gene3D" id="3.40.50.920">
    <property type="match status" value="1"/>
</dbReference>
<dbReference type="InterPro" id="IPR002880">
    <property type="entry name" value="Pyrv_Fd/Flavodoxin_OxRdtase_N"/>
</dbReference>
<accession>A0ABT9XFD8</accession>
<proteinExistence type="predicted"/>
<dbReference type="InterPro" id="IPR002869">
    <property type="entry name" value="Pyrv_flavodox_OxRed_cen"/>
</dbReference>
<dbReference type="SUPFAM" id="SSF52922">
    <property type="entry name" value="TK C-terminal domain-like"/>
    <property type="match status" value="1"/>
</dbReference>
<dbReference type="InterPro" id="IPR029061">
    <property type="entry name" value="THDP-binding"/>
</dbReference>
<feature type="domain" description="Pyruvate:ferredoxin oxidoreductase core" evidence="4">
    <location>
        <begin position="472"/>
        <end position="536"/>
    </location>
</feature>
<keyword evidence="1 5" id="KW-0560">Oxidoreductase</keyword>
<dbReference type="SUPFAM" id="SSF52518">
    <property type="entry name" value="Thiamin diphosphate-binding fold (THDP-binding)"/>
    <property type="match status" value="1"/>
</dbReference>
<gene>
    <name evidence="5" type="ORF">J2S03_000820</name>
</gene>
<dbReference type="InterPro" id="IPR050722">
    <property type="entry name" value="Pyruvate:ferred/Flavod_OxRd"/>
</dbReference>
<protein>
    <submittedName>
        <fullName evidence="5">2-oxoglutarate ferredoxin oxidoreductase subunit alpha</fullName>
        <ecNumber evidence="5">1.2.7.11</ecNumber>
        <ecNumber evidence="5">1.2.7.3</ecNumber>
    </submittedName>
</protein>
<dbReference type="EMBL" id="JAUSTP010000003">
    <property type="protein sequence ID" value="MDQ0189006.1"/>
    <property type="molecule type" value="Genomic_DNA"/>
</dbReference>
<sequence>MLDQLSWKVGGQQGEGVESTGETFAIALNRQGYYVYSFRHFSSRIKGGHSNDKVRVSLQQFRAAADYTDVLLAFDQESIDLNVGEVRQGGIVIADAKFNPTAPDHVRLFTVPLTKLAEEAGSAIMKNMVSLGASACVLGLPIDIFKEVVEERFSRKGQKIVDQNMLAIQSGFNYIKELGGQDPEFALKPADGTRRLFMMGNDAISLGAMAAGARVMAAYPITPASDVMEYLIKKFPKVGGVVVQTEDEIAAMTMTIGAAYGGARALTATSGPGLSLMMEAIGLSGMTETPVVIVDTQRGGPSTGLPTKQEQSDMLAALFGTHGEIPKIVLNPATPEECFYMMGDAFNLAEQYQCPVIVMTDLQLSLSKQTTEPLKLESVRIDRGDLADKNAVESAAAGEFKRYELTDSGISPRVFPGTKGGLHHVTGVEHMETGRPNETAPNRKKMMEKRMRKLHGVEFPFSVERTGDEQPDILLVGVGSNIGAIGEAMGRLKADGLKVAHVQVRALLPFPTNLLQNAIQDAKQVVVVENNATGQLRNLMSFFNVHHDRISNLLKYDGTPFLPVEIYRYCKELV</sequence>
<dbReference type="NCBIfam" id="TIGR03710">
    <property type="entry name" value="OAFO_sf"/>
    <property type="match status" value="1"/>
</dbReference>
<comment type="caution">
    <text evidence="5">The sequence shown here is derived from an EMBL/GenBank/DDBJ whole genome shotgun (WGS) entry which is preliminary data.</text>
</comment>
<dbReference type="SUPFAM" id="SSF53323">
    <property type="entry name" value="Pyruvate-ferredoxin oxidoreductase, PFOR, domain III"/>
    <property type="match status" value="1"/>
</dbReference>
<dbReference type="EC" id="1.2.7.3" evidence="5"/>
<dbReference type="EC" id="1.2.7.11" evidence="5"/>
<dbReference type="Pfam" id="PF01558">
    <property type="entry name" value="POR"/>
    <property type="match status" value="1"/>
</dbReference>
<dbReference type="PANTHER" id="PTHR32154:SF20">
    <property type="entry name" value="2-OXOGLUTARATE OXIDOREDUCTASE SUBUNIT KORA"/>
    <property type="match status" value="1"/>
</dbReference>
<evidence type="ECO:0000313" key="5">
    <source>
        <dbReference type="EMBL" id="MDQ0189006.1"/>
    </source>
</evidence>
<dbReference type="Pfam" id="PF17147">
    <property type="entry name" value="PFOR_II"/>
    <property type="match status" value="1"/>
</dbReference>
<evidence type="ECO:0000256" key="1">
    <source>
        <dbReference type="ARBA" id="ARBA00023002"/>
    </source>
</evidence>
<dbReference type="Proteomes" id="UP001232973">
    <property type="component" value="Unassembled WGS sequence"/>
</dbReference>
<evidence type="ECO:0000259" key="2">
    <source>
        <dbReference type="Pfam" id="PF01558"/>
    </source>
</evidence>